<evidence type="ECO:0000256" key="2">
    <source>
        <dbReference type="ARBA" id="ARBA00004245"/>
    </source>
</evidence>
<keyword evidence="10" id="KW-1185">Reference proteome</keyword>
<dbReference type="GO" id="GO:0005881">
    <property type="term" value="C:cytoplasmic microtubule"/>
    <property type="evidence" value="ECO:0007669"/>
    <property type="project" value="TreeGrafter"/>
</dbReference>
<feature type="domain" description="Enkurin" evidence="8">
    <location>
        <begin position="186"/>
        <end position="278"/>
    </location>
</feature>
<accession>A0AAW2ZEW9</accession>
<dbReference type="InterPro" id="IPR052102">
    <property type="entry name" value="Enkurin_domain-protein"/>
</dbReference>
<evidence type="ECO:0000259" key="8">
    <source>
        <dbReference type="PROSITE" id="PS51665"/>
    </source>
</evidence>
<dbReference type="PANTHER" id="PTHR21490:SF2">
    <property type="entry name" value="ENKURIN DOMAIN-CONTAINING PROTEIN 1"/>
    <property type="match status" value="1"/>
</dbReference>
<dbReference type="Pfam" id="PF13864">
    <property type="entry name" value="Enkurin"/>
    <property type="match status" value="1"/>
</dbReference>
<dbReference type="Proteomes" id="UP001431209">
    <property type="component" value="Unassembled WGS sequence"/>
</dbReference>
<dbReference type="InterPro" id="IPR027012">
    <property type="entry name" value="Enkurin_dom"/>
</dbReference>
<feature type="compositionally biased region" description="Basic and acidic residues" evidence="7">
    <location>
        <begin position="154"/>
        <end position="171"/>
    </location>
</feature>
<evidence type="ECO:0000256" key="1">
    <source>
        <dbReference type="ARBA" id="ARBA00004138"/>
    </source>
</evidence>
<feature type="region of interest" description="Disordered" evidence="7">
    <location>
        <begin position="118"/>
        <end position="173"/>
    </location>
</feature>
<name>A0AAW2ZEW9_9EUKA</name>
<dbReference type="PANTHER" id="PTHR21490">
    <property type="entry name" value="ENKURIN-RELATED"/>
    <property type="match status" value="1"/>
</dbReference>
<keyword evidence="3" id="KW-0963">Cytoplasm</keyword>
<proteinExistence type="predicted"/>
<evidence type="ECO:0000256" key="7">
    <source>
        <dbReference type="SAM" id="MobiDB-lite"/>
    </source>
</evidence>
<feature type="compositionally biased region" description="Basic and acidic residues" evidence="7">
    <location>
        <begin position="82"/>
        <end position="103"/>
    </location>
</feature>
<evidence type="ECO:0000313" key="10">
    <source>
        <dbReference type="Proteomes" id="UP001431209"/>
    </source>
</evidence>
<evidence type="ECO:0000256" key="3">
    <source>
        <dbReference type="ARBA" id="ARBA00022490"/>
    </source>
</evidence>
<keyword evidence="4" id="KW-0206">Cytoskeleton</keyword>
<evidence type="ECO:0000256" key="5">
    <source>
        <dbReference type="ARBA" id="ARBA00023273"/>
    </source>
</evidence>
<organism evidence="9 10">
    <name type="scientific">Acrasis kona</name>
    <dbReference type="NCBI Taxonomy" id="1008807"/>
    <lineage>
        <taxon>Eukaryota</taxon>
        <taxon>Discoba</taxon>
        <taxon>Heterolobosea</taxon>
        <taxon>Tetramitia</taxon>
        <taxon>Eutetramitia</taxon>
        <taxon>Acrasidae</taxon>
        <taxon>Acrasis</taxon>
    </lineage>
</organism>
<dbReference type="AlphaFoldDB" id="A0AAW2ZEW9"/>
<comment type="subcellular location">
    <subcellularLocation>
        <location evidence="1">Cell projection</location>
        <location evidence="1">Cilium</location>
    </subcellularLocation>
    <subcellularLocation>
        <location evidence="2">Cytoplasm</location>
        <location evidence="2">Cytoskeleton</location>
    </subcellularLocation>
</comment>
<evidence type="ECO:0000256" key="6">
    <source>
        <dbReference type="SAM" id="Coils"/>
    </source>
</evidence>
<feature type="region of interest" description="Disordered" evidence="7">
    <location>
        <begin position="77"/>
        <end position="103"/>
    </location>
</feature>
<comment type="caution">
    <text evidence="9">The sequence shown here is derived from an EMBL/GenBank/DDBJ whole genome shotgun (WGS) entry which is preliminary data.</text>
</comment>
<keyword evidence="5" id="KW-0966">Cell projection</keyword>
<dbReference type="EMBL" id="JAOPGA020001434">
    <property type="protein sequence ID" value="KAL0488336.1"/>
    <property type="molecule type" value="Genomic_DNA"/>
</dbReference>
<dbReference type="PROSITE" id="PS51665">
    <property type="entry name" value="ENKURIN"/>
    <property type="match status" value="1"/>
</dbReference>
<feature type="coiled-coil region" evidence="6">
    <location>
        <begin position="246"/>
        <end position="273"/>
    </location>
</feature>
<gene>
    <name evidence="9" type="ORF">AKO1_008766</name>
</gene>
<keyword evidence="6" id="KW-0175">Coiled coil</keyword>
<reference evidence="9 10" key="1">
    <citation type="submission" date="2024-03" db="EMBL/GenBank/DDBJ databases">
        <title>The Acrasis kona genome and developmental transcriptomes reveal deep origins of eukaryotic multicellular pathways.</title>
        <authorList>
            <person name="Sheikh S."/>
            <person name="Fu C.-J."/>
            <person name="Brown M.W."/>
            <person name="Baldauf S.L."/>
        </authorList>
    </citation>
    <scope>NUCLEOTIDE SEQUENCE [LARGE SCALE GENOMIC DNA]</scope>
    <source>
        <strain evidence="9 10">ATCC MYA-3509</strain>
    </source>
</reference>
<evidence type="ECO:0000313" key="9">
    <source>
        <dbReference type="EMBL" id="KAL0488336.1"/>
    </source>
</evidence>
<feature type="coiled-coil region" evidence="6">
    <location>
        <begin position="37"/>
        <end position="64"/>
    </location>
</feature>
<dbReference type="GO" id="GO:0005929">
    <property type="term" value="C:cilium"/>
    <property type="evidence" value="ECO:0007669"/>
    <property type="project" value="UniProtKB-SubCell"/>
</dbReference>
<feature type="compositionally biased region" description="Basic and acidic residues" evidence="7">
    <location>
        <begin position="133"/>
        <end position="146"/>
    </location>
</feature>
<feature type="region of interest" description="Disordered" evidence="7">
    <location>
        <begin position="1"/>
        <end position="34"/>
    </location>
</feature>
<protein>
    <submittedName>
        <fullName evidence="9">Enkurin domain-containing protein</fullName>
    </submittedName>
</protein>
<sequence>MNINKRDTVGEILNPANGYRGSQQRRGITPKDHTKDNLRIIKEKEALNKEKKEKEAEEKNVFKLSQFQNVGSTLSAYLKNPAPRDDIPDKNKNFLKSGEGDYRRQDKMLEAQITVLKSQDPAASLAPKPSVPKKNEVLNVKPREQKNFINENAKAAEKTASKPKKEEKVEEINPNFGKVPQYIVDRKRIAEEQEQQWRKEQERKSDCPPGMVLMAEEDRLETLRVLEESKKKTNNDLTSLPMICDTMGLKKKKTELENKLLEIEDAMKIFSRKKVYIAE</sequence>
<evidence type="ECO:0000256" key="4">
    <source>
        <dbReference type="ARBA" id="ARBA00023212"/>
    </source>
</evidence>